<sequence length="72" mass="8442">MGENVWPLWFEQEREDGEDTELLIGVYRTEEAARGAIVRLKDQAGFKDYLEGFHIYSRTLDKDSWTEGFARV</sequence>
<name>A0A3R9P1G2_9BACT</name>
<accession>A0A3R9P1G2</accession>
<dbReference type="Proteomes" id="UP000269669">
    <property type="component" value="Unassembled WGS sequence"/>
</dbReference>
<dbReference type="AlphaFoldDB" id="A0A3R9P1G2"/>
<comment type="caution">
    <text evidence="1">The sequence shown here is derived from an EMBL/GenBank/DDBJ whole genome shotgun (WGS) entry which is preliminary data.</text>
</comment>
<dbReference type="EMBL" id="RSDW01000001">
    <property type="protein sequence ID" value="RSL18933.1"/>
    <property type="molecule type" value="Genomic_DNA"/>
</dbReference>
<evidence type="ECO:0008006" key="3">
    <source>
        <dbReference type="Google" id="ProtNLM"/>
    </source>
</evidence>
<dbReference type="RefSeq" id="WP_125487210.1">
    <property type="nucleotide sequence ID" value="NZ_RSDW01000001.1"/>
</dbReference>
<dbReference type="OrthoDB" id="1551149at2"/>
<organism evidence="1 2">
    <name type="scientific">Edaphobacter aggregans</name>
    <dbReference type="NCBI Taxonomy" id="570835"/>
    <lineage>
        <taxon>Bacteria</taxon>
        <taxon>Pseudomonadati</taxon>
        <taxon>Acidobacteriota</taxon>
        <taxon>Terriglobia</taxon>
        <taxon>Terriglobales</taxon>
        <taxon>Acidobacteriaceae</taxon>
        <taxon>Edaphobacter</taxon>
    </lineage>
</organism>
<reference evidence="1 2" key="1">
    <citation type="submission" date="2018-12" db="EMBL/GenBank/DDBJ databases">
        <title>Sequencing of bacterial isolates from soil warming experiment in Harvard Forest, Massachusetts, USA.</title>
        <authorList>
            <person name="Deangelis K."/>
        </authorList>
    </citation>
    <scope>NUCLEOTIDE SEQUENCE [LARGE SCALE GENOMIC DNA]</scope>
    <source>
        <strain evidence="1 2">EB153</strain>
    </source>
</reference>
<protein>
    <recommendedName>
        <fullName evidence="3">SPOR domain-containing protein</fullName>
    </recommendedName>
</protein>
<evidence type="ECO:0000313" key="2">
    <source>
        <dbReference type="Proteomes" id="UP000269669"/>
    </source>
</evidence>
<keyword evidence="2" id="KW-1185">Reference proteome</keyword>
<evidence type="ECO:0000313" key="1">
    <source>
        <dbReference type="EMBL" id="RSL18933.1"/>
    </source>
</evidence>
<gene>
    <name evidence="1" type="ORF">EDE15_4543</name>
</gene>
<proteinExistence type="predicted"/>